<keyword evidence="3" id="KW-0201">Cytochrome c-type biogenesis</keyword>
<keyword evidence="10" id="KW-1185">Reference proteome</keyword>
<dbReference type="InterPro" id="IPR003834">
    <property type="entry name" value="Cyt_c_assmbl_TM_dom"/>
</dbReference>
<sequence length="594" mass="64861">MYRLRRVPALLFFLFVVLLPLAAAKPRIVDVGVFGQGDSQRITLSLEIPEGYHQSFNEDFFFFELVDPAGANLGRIDYPKGIDTETGPAYYGTISLSAPLLPEKLRSTSAQTGKLRLHYQLCDEAGTCFLPGTVEASFSIPIPDKNSFSSSIGGLKGEKGIWLMLAFALLGGILLNIMPCVFPILSIRALNLVKQSRNDKKLLRSGALLYGAGVLVSFLLLALVVIILKQSGELVGWGFQFQNPAFVLALSAVLLVFALSLFDLYLFQPPIFGSKLAAAGSRGLVGSFVNGLVAVILATPCTAPFLGSALGFAFSQPPLLIIFFFLTIGIGFALPFVLLGFIPRIIHRIPKPGPWMELFKEAMGLVLIATALYFFAIFGRQTGAQAMIGALAFLLSLASAAWLYGKLAKPTSSKRQRWLSLLLFVILSSAAAMIFIDPSSWKPQEGSASETAMAEKGDEGVERIVYSPERVETMIRSQQPFLLVFSAQWCSVCKLNDRRIFATERGKELFQRYGIQMVYGDYTNADPVIGEAIKTLGRAGVPVYAFYRPAADKPILLPELLTFEKLEELFSKADHEAETGETPAAQPLGDALFF</sequence>
<dbReference type="Pfam" id="PF02683">
    <property type="entry name" value="DsbD_TM"/>
    <property type="match status" value="1"/>
</dbReference>
<dbReference type="Gene3D" id="2.60.40.1250">
    <property type="entry name" value="Thiol:disulfide interchange protein DsbD, N-terminal domain"/>
    <property type="match status" value="1"/>
</dbReference>
<dbReference type="Proteomes" id="UP000002318">
    <property type="component" value="Chromosome"/>
</dbReference>
<name>E1R594_SEDSS</name>
<evidence type="ECO:0000259" key="8">
    <source>
        <dbReference type="Pfam" id="PF11412"/>
    </source>
</evidence>
<dbReference type="HOGENOM" id="CLU_014657_0_1_12"/>
<feature type="transmembrane region" description="Helical" evidence="6">
    <location>
        <begin position="248"/>
        <end position="267"/>
    </location>
</feature>
<dbReference type="Pfam" id="PF11412">
    <property type="entry name" value="DsbD_N"/>
    <property type="match status" value="1"/>
</dbReference>
<keyword evidence="5 6" id="KW-0472">Membrane</keyword>
<dbReference type="InterPro" id="IPR028250">
    <property type="entry name" value="DsbDN"/>
</dbReference>
<dbReference type="GO" id="GO:0047134">
    <property type="term" value="F:protein-disulfide reductase [NAD(P)H] activity"/>
    <property type="evidence" value="ECO:0007669"/>
    <property type="project" value="UniProtKB-EC"/>
</dbReference>
<evidence type="ECO:0000256" key="5">
    <source>
        <dbReference type="ARBA" id="ARBA00023136"/>
    </source>
</evidence>
<dbReference type="GO" id="GO:0045454">
    <property type="term" value="P:cell redox homeostasis"/>
    <property type="evidence" value="ECO:0007669"/>
    <property type="project" value="TreeGrafter"/>
</dbReference>
<evidence type="ECO:0000313" key="10">
    <source>
        <dbReference type="Proteomes" id="UP000002318"/>
    </source>
</evidence>
<dbReference type="STRING" id="573413.Spirs_1502"/>
<dbReference type="EC" id="1.8.1.8" evidence="9"/>
<feature type="transmembrane region" description="Helical" evidence="6">
    <location>
        <begin position="161"/>
        <end position="186"/>
    </location>
</feature>
<dbReference type="PANTHER" id="PTHR32234:SF0">
    <property type="entry name" value="THIOL:DISULFIDE INTERCHANGE PROTEIN DSBD"/>
    <property type="match status" value="1"/>
</dbReference>
<feature type="transmembrane region" description="Helical" evidence="6">
    <location>
        <begin position="384"/>
        <end position="405"/>
    </location>
</feature>
<feature type="transmembrane region" description="Helical" evidence="6">
    <location>
        <begin position="320"/>
        <end position="346"/>
    </location>
</feature>
<accession>E1R594</accession>
<proteinExistence type="predicted"/>
<evidence type="ECO:0000256" key="1">
    <source>
        <dbReference type="ARBA" id="ARBA00004141"/>
    </source>
</evidence>
<reference evidence="9 10" key="1">
    <citation type="journal article" date="2010" name="Stand. Genomic Sci.">
        <title>Complete genome sequence of Spirochaeta smaragdinae type strain (SEBR 4228).</title>
        <authorList>
            <person name="Mavromatis K."/>
            <person name="Yasawong M."/>
            <person name="Chertkov O."/>
            <person name="Lapidus A."/>
            <person name="Lucas S."/>
            <person name="Nolan M."/>
            <person name="Del Rio T.G."/>
            <person name="Tice H."/>
            <person name="Cheng J.F."/>
            <person name="Pitluck S."/>
            <person name="Liolios K."/>
            <person name="Ivanova N."/>
            <person name="Tapia R."/>
            <person name="Han C."/>
            <person name="Bruce D."/>
            <person name="Goodwin L."/>
            <person name="Pati A."/>
            <person name="Chen A."/>
            <person name="Palaniappan K."/>
            <person name="Land M."/>
            <person name="Hauser L."/>
            <person name="Chang Y.J."/>
            <person name="Jeffries C.D."/>
            <person name="Detter J.C."/>
            <person name="Rohde M."/>
            <person name="Brambilla E."/>
            <person name="Spring S."/>
            <person name="Goker M."/>
            <person name="Sikorski J."/>
            <person name="Woyke T."/>
            <person name="Bristow J."/>
            <person name="Eisen J.A."/>
            <person name="Markowitz V."/>
            <person name="Hugenholtz P."/>
            <person name="Klenk H.P."/>
            <person name="Kyrpides N.C."/>
        </authorList>
    </citation>
    <scope>NUCLEOTIDE SEQUENCE [LARGE SCALE GENOMIC DNA]</scope>
    <source>
        <strain evidence="10">DSM 11293 / JCM 15392 / SEBR 4228</strain>
    </source>
</reference>
<dbReference type="Gene3D" id="3.40.30.10">
    <property type="entry name" value="Glutaredoxin"/>
    <property type="match status" value="1"/>
</dbReference>
<comment type="subcellular location">
    <subcellularLocation>
        <location evidence="1">Membrane</location>
        <topology evidence="1">Multi-pass membrane protein</topology>
    </subcellularLocation>
</comment>
<dbReference type="InterPro" id="IPR036929">
    <property type="entry name" value="DsbDN_sf"/>
</dbReference>
<evidence type="ECO:0000256" key="4">
    <source>
        <dbReference type="ARBA" id="ARBA00022989"/>
    </source>
</evidence>
<dbReference type="InterPro" id="IPR036249">
    <property type="entry name" value="Thioredoxin-like_sf"/>
</dbReference>
<feature type="transmembrane region" description="Helical" evidence="6">
    <location>
        <begin position="288"/>
        <end position="314"/>
    </location>
</feature>
<dbReference type="PANTHER" id="PTHR32234">
    <property type="entry name" value="THIOL:DISULFIDE INTERCHANGE PROTEIN DSBD"/>
    <property type="match status" value="1"/>
</dbReference>
<dbReference type="EMBL" id="CP002116">
    <property type="protein sequence ID" value="ADK80629.1"/>
    <property type="molecule type" value="Genomic_DNA"/>
</dbReference>
<dbReference type="OrthoDB" id="9811036at2"/>
<feature type="transmembrane region" description="Helical" evidence="6">
    <location>
        <begin position="207"/>
        <end position="228"/>
    </location>
</feature>
<dbReference type="GO" id="GO:0016020">
    <property type="term" value="C:membrane"/>
    <property type="evidence" value="ECO:0007669"/>
    <property type="project" value="UniProtKB-SubCell"/>
</dbReference>
<evidence type="ECO:0000256" key="3">
    <source>
        <dbReference type="ARBA" id="ARBA00022748"/>
    </source>
</evidence>
<dbReference type="Pfam" id="PF13899">
    <property type="entry name" value="Thioredoxin_7"/>
    <property type="match status" value="1"/>
</dbReference>
<dbReference type="SUPFAM" id="SSF52833">
    <property type="entry name" value="Thioredoxin-like"/>
    <property type="match status" value="1"/>
</dbReference>
<dbReference type="GO" id="GO:0017004">
    <property type="term" value="P:cytochrome complex assembly"/>
    <property type="evidence" value="ECO:0007669"/>
    <property type="project" value="UniProtKB-KW"/>
</dbReference>
<dbReference type="KEGG" id="ssm:Spirs_1502"/>
<evidence type="ECO:0000256" key="2">
    <source>
        <dbReference type="ARBA" id="ARBA00022692"/>
    </source>
</evidence>
<gene>
    <name evidence="9" type="ordered locus">Spirs_1502</name>
</gene>
<organism evidence="9 10">
    <name type="scientific">Sediminispirochaeta smaragdinae (strain DSM 11293 / JCM 15392 / SEBR 4228)</name>
    <name type="common">Spirochaeta smaragdinae</name>
    <dbReference type="NCBI Taxonomy" id="573413"/>
    <lineage>
        <taxon>Bacteria</taxon>
        <taxon>Pseudomonadati</taxon>
        <taxon>Spirochaetota</taxon>
        <taxon>Spirochaetia</taxon>
        <taxon>Spirochaetales</taxon>
        <taxon>Spirochaetaceae</taxon>
        <taxon>Sediminispirochaeta</taxon>
    </lineage>
</organism>
<dbReference type="eggNOG" id="COG4232">
    <property type="taxonomic scope" value="Bacteria"/>
</dbReference>
<feature type="domain" description="Thiol:disulfide interchange protein DsbD N-terminal" evidence="8">
    <location>
        <begin position="33"/>
        <end position="134"/>
    </location>
</feature>
<dbReference type="AlphaFoldDB" id="E1R594"/>
<feature type="transmembrane region" description="Helical" evidence="6">
    <location>
        <begin position="358"/>
        <end position="378"/>
    </location>
</feature>
<keyword evidence="4 6" id="KW-1133">Transmembrane helix</keyword>
<evidence type="ECO:0000256" key="6">
    <source>
        <dbReference type="SAM" id="Phobius"/>
    </source>
</evidence>
<protein>
    <submittedName>
        <fullName evidence="9">Protein-disulfide reductase</fullName>
        <ecNumber evidence="9">1.8.1.8</ecNumber>
    </submittedName>
</protein>
<dbReference type="RefSeq" id="WP_013254093.1">
    <property type="nucleotide sequence ID" value="NC_014364.1"/>
</dbReference>
<feature type="transmembrane region" description="Helical" evidence="6">
    <location>
        <begin position="417"/>
        <end position="436"/>
    </location>
</feature>
<keyword evidence="9" id="KW-0560">Oxidoreductase</keyword>
<feature type="domain" description="Cytochrome C biogenesis protein transmembrane" evidence="7">
    <location>
        <begin position="162"/>
        <end position="375"/>
    </location>
</feature>
<keyword evidence="2 6" id="KW-0812">Transmembrane</keyword>
<evidence type="ECO:0000259" key="7">
    <source>
        <dbReference type="Pfam" id="PF02683"/>
    </source>
</evidence>
<evidence type="ECO:0000313" key="9">
    <source>
        <dbReference type="EMBL" id="ADK80629.1"/>
    </source>
</evidence>